<name>A0A6A6EWW4_9PEZI</name>
<dbReference type="AlphaFoldDB" id="A0A6A6EWW4"/>
<evidence type="ECO:0000313" key="1">
    <source>
        <dbReference type="EMBL" id="KAF2195278.1"/>
    </source>
</evidence>
<accession>A0A6A6EWW4</accession>
<evidence type="ECO:0000313" key="2">
    <source>
        <dbReference type="Proteomes" id="UP000800200"/>
    </source>
</evidence>
<dbReference type="EMBL" id="ML994610">
    <property type="protein sequence ID" value="KAF2195278.1"/>
    <property type="molecule type" value="Genomic_DNA"/>
</dbReference>
<dbReference type="Proteomes" id="UP000800200">
    <property type="component" value="Unassembled WGS sequence"/>
</dbReference>
<keyword evidence="2" id="KW-1185">Reference proteome</keyword>
<sequence>MTSVFGLKLDLNTKLAFLGFFNKLLDVFLIESLEHTASVVPITGMTSPKSVPPAQSAHGATFVDFRFKDELIKPWATLRSFWERGRRFRWNLLNVAYFVIRLAISLYVLPQGLVINTICILKQRWYANDSSGGWTLNDRHRDIMTIFVPKKYVHHINGWNFLGAGKNTVGDGGWPKWDFGLGLSATESFRGYRT</sequence>
<gene>
    <name evidence="1" type="ORF">K469DRAFT_7270</name>
</gene>
<dbReference type="OrthoDB" id="3790651at2759"/>
<proteinExistence type="predicted"/>
<reference evidence="1" key="1">
    <citation type="journal article" date="2020" name="Stud. Mycol.">
        <title>101 Dothideomycetes genomes: a test case for predicting lifestyles and emergence of pathogens.</title>
        <authorList>
            <person name="Haridas S."/>
            <person name="Albert R."/>
            <person name="Binder M."/>
            <person name="Bloem J."/>
            <person name="Labutti K."/>
            <person name="Salamov A."/>
            <person name="Andreopoulos B."/>
            <person name="Baker S."/>
            <person name="Barry K."/>
            <person name="Bills G."/>
            <person name="Bluhm B."/>
            <person name="Cannon C."/>
            <person name="Castanera R."/>
            <person name="Culley D."/>
            <person name="Daum C."/>
            <person name="Ezra D."/>
            <person name="Gonzalez J."/>
            <person name="Henrissat B."/>
            <person name="Kuo A."/>
            <person name="Liang C."/>
            <person name="Lipzen A."/>
            <person name="Lutzoni F."/>
            <person name="Magnuson J."/>
            <person name="Mondo S."/>
            <person name="Nolan M."/>
            <person name="Ohm R."/>
            <person name="Pangilinan J."/>
            <person name="Park H.-J."/>
            <person name="Ramirez L."/>
            <person name="Alfaro M."/>
            <person name="Sun H."/>
            <person name="Tritt A."/>
            <person name="Yoshinaga Y."/>
            <person name="Zwiers L.-H."/>
            <person name="Turgeon B."/>
            <person name="Goodwin S."/>
            <person name="Spatafora J."/>
            <person name="Crous P."/>
            <person name="Grigoriev I."/>
        </authorList>
    </citation>
    <scope>NUCLEOTIDE SEQUENCE</scope>
    <source>
        <strain evidence="1">CBS 207.26</strain>
    </source>
</reference>
<protein>
    <submittedName>
        <fullName evidence="1">Uncharacterized protein</fullName>
    </submittedName>
</protein>
<organism evidence="1 2">
    <name type="scientific">Zopfia rhizophila CBS 207.26</name>
    <dbReference type="NCBI Taxonomy" id="1314779"/>
    <lineage>
        <taxon>Eukaryota</taxon>
        <taxon>Fungi</taxon>
        <taxon>Dikarya</taxon>
        <taxon>Ascomycota</taxon>
        <taxon>Pezizomycotina</taxon>
        <taxon>Dothideomycetes</taxon>
        <taxon>Dothideomycetes incertae sedis</taxon>
        <taxon>Zopfiaceae</taxon>
        <taxon>Zopfia</taxon>
    </lineage>
</organism>